<protein>
    <submittedName>
        <fullName evidence="1">Uncharacterized protein</fullName>
    </submittedName>
</protein>
<comment type="caution">
    <text evidence="1">The sequence shown here is derived from an EMBL/GenBank/DDBJ whole genome shotgun (WGS) entry which is preliminary data.</text>
</comment>
<evidence type="ECO:0000313" key="2">
    <source>
        <dbReference type="Proteomes" id="UP001054837"/>
    </source>
</evidence>
<evidence type="ECO:0000313" key="1">
    <source>
        <dbReference type="EMBL" id="GIY41880.1"/>
    </source>
</evidence>
<keyword evidence="2" id="KW-1185">Reference proteome</keyword>
<accession>A0AAV4T6F9</accession>
<gene>
    <name evidence="1" type="ORF">CDAR_401151</name>
</gene>
<dbReference type="AlphaFoldDB" id="A0AAV4T6F9"/>
<sequence>MIIQIFLFYKFVSLLGLTFSTSILYDDRMWVVSPSMDPLSKTASIASTTFRLQWMLHLKQPQSPSLDPSSKTTSIISTICRPQWMLHLKRPQSPQRYFAFTGLFI</sequence>
<dbReference type="Proteomes" id="UP001054837">
    <property type="component" value="Unassembled WGS sequence"/>
</dbReference>
<organism evidence="1 2">
    <name type="scientific">Caerostris darwini</name>
    <dbReference type="NCBI Taxonomy" id="1538125"/>
    <lineage>
        <taxon>Eukaryota</taxon>
        <taxon>Metazoa</taxon>
        <taxon>Ecdysozoa</taxon>
        <taxon>Arthropoda</taxon>
        <taxon>Chelicerata</taxon>
        <taxon>Arachnida</taxon>
        <taxon>Araneae</taxon>
        <taxon>Araneomorphae</taxon>
        <taxon>Entelegynae</taxon>
        <taxon>Araneoidea</taxon>
        <taxon>Araneidae</taxon>
        <taxon>Caerostris</taxon>
    </lineage>
</organism>
<dbReference type="EMBL" id="BPLQ01009123">
    <property type="protein sequence ID" value="GIY41880.1"/>
    <property type="molecule type" value="Genomic_DNA"/>
</dbReference>
<name>A0AAV4T6F9_9ARAC</name>
<proteinExistence type="predicted"/>
<reference evidence="1 2" key="1">
    <citation type="submission" date="2021-06" db="EMBL/GenBank/DDBJ databases">
        <title>Caerostris darwini draft genome.</title>
        <authorList>
            <person name="Kono N."/>
            <person name="Arakawa K."/>
        </authorList>
    </citation>
    <scope>NUCLEOTIDE SEQUENCE [LARGE SCALE GENOMIC DNA]</scope>
</reference>